<evidence type="ECO:0000259" key="12">
    <source>
        <dbReference type="PROSITE" id="PS50104"/>
    </source>
</evidence>
<dbReference type="GO" id="GO:0034128">
    <property type="term" value="P:negative regulation of MyD88-independent toll-like receptor signaling pathway"/>
    <property type="evidence" value="ECO:0007669"/>
    <property type="project" value="InterPro"/>
</dbReference>
<keyword evidence="4" id="KW-0963">Cytoplasm</keyword>
<dbReference type="InterPro" id="IPR000157">
    <property type="entry name" value="TIR_dom"/>
</dbReference>
<accession>A0A6A4WNF5</accession>
<feature type="compositionally biased region" description="Low complexity" evidence="11">
    <location>
        <begin position="122"/>
        <end position="134"/>
    </location>
</feature>
<dbReference type="EC" id="3.2.2.6" evidence="3"/>
<dbReference type="GO" id="GO:0030425">
    <property type="term" value="C:dendrite"/>
    <property type="evidence" value="ECO:0007669"/>
    <property type="project" value="TreeGrafter"/>
</dbReference>
<dbReference type="SMART" id="SM00454">
    <property type="entry name" value="SAM"/>
    <property type="match status" value="2"/>
</dbReference>
<dbReference type="CDD" id="cd24153">
    <property type="entry name" value="SARM1_N"/>
    <property type="match status" value="1"/>
</dbReference>
<dbReference type="SMART" id="SM00255">
    <property type="entry name" value="TIR"/>
    <property type="match status" value="1"/>
</dbReference>
<evidence type="ECO:0000256" key="1">
    <source>
        <dbReference type="ARBA" id="ARBA00004496"/>
    </source>
</evidence>
<dbReference type="GO" id="GO:0045087">
    <property type="term" value="P:innate immune response"/>
    <property type="evidence" value="ECO:0007669"/>
    <property type="project" value="UniProtKB-KW"/>
</dbReference>
<dbReference type="OrthoDB" id="202764at2759"/>
<dbReference type="CDD" id="cd09501">
    <property type="entry name" value="SAM_SARM1-like_repeat1"/>
    <property type="match status" value="1"/>
</dbReference>
<comment type="caution">
    <text evidence="14">The sequence shown here is derived from an EMBL/GenBank/DDBJ whole genome shotgun (WGS) entry which is preliminary data.</text>
</comment>
<feature type="domain" description="SAM" evidence="13">
    <location>
        <begin position="820"/>
        <end position="884"/>
    </location>
</feature>
<dbReference type="InterPro" id="IPR011989">
    <property type="entry name" value="ARM-like"/>
</dbReference>
<protein>
    <recommendedName>
        <fullName evidence="3">ADP-ribosyl cyclase/cyclic ADP-ribose hydrolase</fullName>
        <ecNumber evidence="3">3.2.2.6</ecNumber>
    </recommendedName>
</protein>
<evidence type="ECO:0000256" key="10">
    <source>
        <dbReference type="ARBA" id="ARBA00047304"/>
    </source>
</evidence>
<dbReference type="InterPro" id="IPR035897">
    <property type="entry name" value="Toll_tir_struct_dom_sf"/>
</dbReference>
<keyword evidence="15" id="KW-1185">Reference proteome</keyword>
<feature type="domain" description="TIR" evidence="12">
    <location>
        <begin position="965"/>
        <end position="1108"/>
    </location>
</feature>
<feature type="compositionally biased region" description="Basic and acidic residues" evidence="11">
    <location>
        <begin position="349"/>
        <end position="361"/>
    </location>
</feature>
<feature type="region of interest" description="Disordered" evidence="11">
    <location>
        <begin position="336"/>
        <end position="361"/>
    </location>
</feature>
<dbReference type="EMBL" id="VIIS01000626">
    <property type="protein sequence ID" value="KAF0306819.1"/>
    <property type="molecule type" value="Genomic_DNA"/>
</dbReference>
<reference evidence="14 15" key="1">
    <citation type="submission" date="2019-07" db="EMBL/GenBank/DDBJ databases">
        <title>Draft genome assembly of a fouling barnacle, Amphibalanus amphitrite (Darwin, 1854): The first reference genome for Thecostraca.</title>
        <authorList>
            <person name="Kim W."/>
        </authorList>
    </citation>
    <scope>NUCLEOTIDE SEQUENCE [LARGE SCALE GENOMIC DNA]</scope>
    <source>
        <strain evidence="14">SNU_AA5</strain>
        <tissue evidence="14">Soma without cirri and trophi</tissue>
    </source>
</reference>
<dbReference type="Gene3D" id="3.40.50.10140">
    <property type="entry name" value="Toll/interleukin-1 receptor homology (TIR) domain"/>
    <property type="match status" value="1"/>
</dbReference>
<feature type="compositionally biased region" description="Basic and acidic residues" evidence="11">
    <location>
        <begin position="1175"/>
        <end position="1184"/>
    </location>
</feature>
<evidence type="ECO:0000256" key="8">
    <source>
        <dbReference type="ARBA" id="ARBA00022859"/>
    </source>
</evidence>
<dbReference type="InterPro" id="IPR039184">
    <property type="entry name" value="SARM1"/>
</dbReference>
<feature type="region of interest" description="Disordered" evidence="11">
    <location>
        <begin position="121"/>
        <end position="202"/>
    </location>
</feature>
<evidence type="ECO:0000313" key="14">
    <source>
        <dbReference type="EMBL" id="KAF0306819.1"/>
    </source>
</evidence>
<dbReference type="InterPro" id="IPR013761">
    <property type="entry name" value="SAM/pointed_sf"/>
</dbReference>
<evidence type="ECO:0000256" key="6">
    <source>
        <dbReference type="ARBA" id="ARBA00022737"/>
    </source>
</evidence>
<dbReference type="InterPro" id="IPR016024">
    <property type="entry name" value="ARM-type_fold"/>
</dbReference>
<feature type="compositionally biased region" description="Polar residues" evidence="11">
    <location>
        <begin position="336"/>
        <end position="347"/>
    </location>
</feature>
<evidence type="ECO:0000256" key="9">
    <source>
        <dbReference type="ARBA" id="ARBA00023027"/>
    </source>
</evidence>
<proteinExistence type="inferred from homology"/>
<evidence type="ECO:0000259" key="13">
    <source>
        <dbReference type="PROSITE" id="PS50105"/>
    </source>
</evidence>
<dbReference type="FunFam" id="1.10.150.50:FF:000043">
    <property type="entry name" value="Sterile alpha and TIR motif-containing 1"/>
    <property type="match status" value="1"/>
</dbReference>
<evidence type="ECO:0000256" key="5">
    <source>
        <dbReference type="ARBA" id="ARBA00022588"/>
    </source>
</evidence>
<comment type="subcellular location">
    <subcellularLocation>
        <location evidence="1">Cytoplasm</location>
    </subcellularLocation>
</comment>
<dbReference type="InterPro" id="IPR001660">
    <property type="entry name" value="SAM"/>
</dbReference>
<dbReference type="Gene3D" id="1.10.150.50">
    <property type="entry name" value="Transcription Factor, Ets-1"/>
    <property type="match status" value="2"/>
</dbReference>
<dbReference type="PROSITE" id="PS50105">
    <property type="entry name" value="SAM_DOMAIN"/>
    <property type="match status" value="1"/>
</dbReference>
<sequence length="1292" mass="141539">MQADLMSPLQAAIPSFDFLGGSDAFLTLPCQRPARPGRPPLTKRLSGSLDSIMTSIKMELRMDVTALSVRQHSFNNLAAETMPDTQSEPAVALPESPKNGVFSPGGKGSQISKFTITADPLSSSQVASTNNSSTRFAAKRSQLMSRQLSSSTSTSSSSAEQRQASHDSSERVTASSSQSELQNFNHRKVSQTQIGGSSNGLSSSAVTCVTASTASTSSRAVSSALSSESTLTSTAGVREVQAGAARAALQSQASAASFASAANARQLAKSFDSLKSMSMDKLKDSLSMEKLDDRDLLNIDLGSEGGSRDPNVQVFEQKQSYSTSNKKLVTNDFSAEEATANSEQMTHLQEGDTSYRENKASSDMRAKLEMNGITAEKGLSTRQEARQLKAKDVSHQESRSAAVAGAKLSADGFSTQKIAMEQNQQRQTKAAGCGEPGAELQEGVATPSSPAVAFAVEELEQLERSTNPLDVNQAVIKCSHHMSTMVRSLESSEPEKFGSIFDEMDVMLRRAWSVPTYGHELGNSLCDVMRANGGLDVLISSCNTGSKEMDLKSARVLEQCLTTENRQYVVERGLDNVVRSACRTCSEKSDEEESRVGSGILEHLFKHSEGTCSDVVRMGGLDAVITQCKNKDLETLRHCASALANLALYGGPENQQAMMKRKVPTWLFPLAFHSDDNIKYYACLAIASMVANKEIEAAVLKSGTLDLVEPFVTSHDPDQFSKSSVAHVHGQSRTWLKRLVPVLLSDREEARKLAAFHFCMEAGIKMRQGCPEIFDEIGAIEPLKQVASSPNAVASKYAAQALRVLGQEVPHKLSQQVPLWSVEDVKEWVKQINFSQFAEDFVRSRMDGDLLLRMTEEMLKNDIGMTNGILRNRFMRELNSLKKMADYASCDSTGLNAFLQSISPEFSIYTYPMLTSGVDKDCLRYLTDEQLQTECDISNSIHRLRIHEAIKHESTPPEVSEDMDKTLDCFISYRRSNGSQLASLLKVHLELRGFSVFIDVERLEAGKFDNNLLNSIRQAQNFILVLTPSALDRCIQDYDQKDWVHKEVYAALQSKCNIIPIIDNFQWPEPEELPEDIKAVCTFNGVRWIHDYQEACVDKLERFMRGETNRSEGRMVMGVRGHSPLGAAARAQSPCLSRGQSPGRWTPSRPPMSPLSPRRLLQYQRRASPVVSGARRREMTRSRSLDTILDSGAGLGAETQFLSRSEDELGCCSGEDGADGAPDSPQTPPATGDAPPSPPITTGGESTPCRELERETSVASETSRDSEISRQGRKGLVGRTFNKMRHMITKEK</sequence>
<feature type="compositionally biased region" description="Low complexity" evidence="11">
    <location>
        <begin position="141"/>
        <end position="162"/>
    </location>
</feature>
<evidence type="ECO:0000256" key="7">
    <source>
        <dbReference type="ARBA" id="ARBA00022801"/>
    </source>
</evidence>
<dbReference type="FunFam" id="3.40.50.10140:FF:000012">
    <property type="entry name" value="Sterile alpha and TIR motif-containing protein"/>
    <property type="match status" value="1"/>
</dbReference>
<evidence type="ECO:0000256" key="11">
    <source>
        <dbReference type="SAM" id="MobiDB-lite"/>
    </source>
</evidence>
<feature type="compositionally biased region" description="Polar residues" evidence="11">
    <location>
        <begin position="171"/>
        <end position="200"/>
    </location>
</feature>
<dbReference type="GO" id="GO:0048678">
    <property type="term" value="P:response to axon injury"/>
    <property type="evidence" value="ECO:0007669"/>
    <property type="project" value="InterPro"/>
</dbReference>
<organism evidence="14 15">
    <name type="scientific">Amphibalanus amphitrite</name>
    <name type="common">Striped barnacle</name>
    <name type="synonym">Balanus amphitrite</name>
    <dbReference type="NCBI Taxonomy" id="1232801"/>
    <lineage>
        <taxon>Eukaryota</taxon>
        <taxon>Metazoa</taxon>
        <taxon>Ecdysozoa</taxon>
        <taxon>Arthropoda</taxon>
        <taxon>Crustacea</taxon>
        <taxon>Multicrustacea</taxon>
        <taxon>Cirripedia</taxon>
        <taxon>Thoracica</taxon>
        <taxon>Thoracicalcarea</taxon>
        <taxon>Balanomorpha</taxon>
        <taxon>Balanoidea</taxon>
        <taxon>Balanidae</taxon>
        <taxon>Amphibalaninae</taxon>
        <taxon>Amphibalanus</taxon>
    </lineage>
</organism>
<feature type="region of interest" description="Disordered" evidence="11">
    <location>
        <begin position="1128"/>
        <end position="1185"/>
    </location>
</feature>
<comment type="similarity">
    <text evidence="2">Belongs to the SARM1 family.</text>
</comment>
<dbReference type="CDD" id="cd09502">
    <property type="entry name" value="SAM_SARM1-like_repeat2"/>
    <property type="match status" value="1"/>
</dbReference>
<dbReference type="GO" id="GO:0044297">
    <property type="term" value="C:cell body"/>
    <property type="evidence" value="ECO:0007669"/>
    <property type="project" value="UniProtKB-ARBA"/>
</dbReference>
<evidence type="ECO:0000313" key="15">
    <source>
        <dbReference type="Proteomes" id="UP000440578"/>
    </source>
</evidence>
<gene>
    <name evidence="14" type="primary">Ect4_1</name>
    <name evidence="14" type="ORF">FJT64_021714</name>
</gene>
<dbReference type="GO" id="GO:0005737">
    <property type="term" value="C:cytoplasm"/>
    <property type="evidence" value="ECO:0007669"/>
    <property type="project" value="UniProtKB-SubCell"/>
</dbReference>
<dbReference type="Pfam" id="PF13676">
    <property type="entry name" value="TIR_2"/>
    <property type="match status" value="1"/>
</dbReference>
<evidence type="ECO:0000256" key="3">
    <source>
        <dbReference type="ARBA" id="ARBA00011982"/>
    </source>
</evidence>
<keyword evidence="7" id="KW-0378">Hydrolase</keyword>
<feature type="region of interest" description="Disordered" evidence="11">
    <location>
        <begin position="1206"/>
        <end position="1292"/>
    </location>
</feature>
<feature type="compositionally biased region" description="Basic and acidic residues" evidence="11">
    <location>
        <begin position="1248"/>
        <end position="1270"/>
    </location>
</feature>
<dbReference type="GO" id="GO:0007165">
    <property type="term" value="P:signal transduction"/>
    <property type="evidence" value="ECO:0007669"/>
    <property type="project" value="InterPro"/>
</dbReference>
<dbReference type="GO" id="GO:0003953">
    <property type="term" value="F:NAD+ nucleosidase activity"/>
    <property type="evidence" value="ECO:0007669"/>
    <property type="project" value="InterPro"/>
</dbReference>
<dbReference type="Proteomes" id="UP000440578">
    <property type="component" value="Unassembled WGS sequence"/>
</dbReference>
<dbReference type="GO" id="GO:0035591">
    <property type="term" value="F:signaling adaptor activity"/>
    <property type="evidence" value="ECO:0007669"/>
    <property type="project" value="InterPro"/>
</dbReference>
<keyword evidence="6" id="KW-0677">Repeat</keyword>
<dbReference type="SUPFAM" id="SSF48371">
    <property type="entry name" value="ARM repeat"/>
    <property type="match status" value="1"/>
</dbReference>
<dbReference type="PROSITE" id="PS50104">
    <property type="entry name" value="TIR"/>
    <property type="match status" value="1"/>
</dbReference>
<dbReference type="GO" id="GO:0061809">
    <property type="term" value="F:NAD+ nucleosidase activity, cyclic ADP-ribose generating"/>
    <property type="evidence" value="ECO:0007669"/>
    <property type="project" value="UniProtKB-EC"/>
</dbReference>
<dbReference type="Pfam" id="PF07647">
    <property type="entry name" value="SAM_2"/>
    <property type="match status" value="1"/>
</dbReference>
<dbReference type="SUPFAM" id="SSF52200">
    <property type="entry name" value="Toll/Interleukin receptor TIR domain"/>
    <property type="match status" value="1"/>
</dbReference>
<keyword evidence="9" id="KW-0520">NAD</keyword>
<keyword evidence="8" id="KW-0391">Immunity</keyword>
<dbReference type="SUPFAM" id="SSF47769">
    <property type="entry name" value="SAM/Pointed domain"/>
    <property type="match status" value="2"/>
</dbReference>
<dbReference type="PANTHER" id="PTHR22998:SF1">
    <property type="entry name" value="NAD(+) HYDROLASE SARM1"/>
    <property type="match status" value="1"/>
</dbReference>
<dbReference type="Gene3D" id="1.25.10.10">
    <property type="entry name" value="Leucine-rich Repeat Variant"/>
    <property type="match status" value="1"/>
</dbReference>
<evidence type="ECO:0000256" key="2">
    <source>
        <dbReference type="ARBA" id="ARBA00008291"/>
    </source>
</evidence>
<evidence type="ECO:0000256" key="4">
    <source>
        <dbReference type="ARBA" id="ARBA00022490"/>
    </source>
</evidence>
<dbReference type="GO" id="GO:0019677">
    <property type="term" value="P:NAD+ catabolic process"/>
    <property type="evidence" value="ECO:0007669"/>
    <property type="project" value="UniProtKB-ARBA"/>
</dbReference>
<comment type="catalytic activity">
    <reaction evidence="10">
        <text>NAD(+) + H2O = ADP-D-ribose + nicotinamide + H(+)</text>
        <dbReference type="Rhea" id="RHEA:16301"/>
        <dbReference type="ChEBI" id="CHEBI:15377"/>
        <dbReference type="ChEBI" id="CHEBI:15378"/>
        <dbReference type="ChEBI" id="CHEBI:17154"/>
        <dbReference type="ChEBI" id="CHEBI:57540"/>
        <dbReference type="ChEBI" id="CHEBI:57967"/>
        <dbReference type="EC" id="3.2.2.6"/>
    </reaction>
    <physiologicalReaction direction="left-to-right" evidence="10">
        <dbReference type="Rhea" id="RHEA:16302"/>
    </physiologicalReaction>
</comment>
<feature type="region of interest" description="Disordered" evidence="11">
    <location>
        <begin position="81"/>
        <end position="108"/>
    </location>
</feature>
<keyword evidence="5" id="KW-0399">Innate immunity</keyword>
<dbReference type="PANTHER" id="PTHR22998">
    <property type="entry name" value="SARM1"/>
    <property type="match status" value="1"/>
</dbReference>
<feature type="compositionally biased region" description="Basic residues" evidence="11">
    <location>
        <begin position="1282"/>
        <end position="1292"/>
    </location>
</feature>
<name>A0A6A4WNF5_AMPAM</name>